<dbReference type="Proteomes" id="UP000230002">
    <property type="component" value="Unassembled WGS sequence"/>
</dbReference>
<name>A0A2G8RMS6_9APHY</name>
<dbReference type="AlphaFoldDB" id="A0A2G8RMS6"/>
<proteinExistence type="predicted"/>
<sequence>MGPFAAGSLPVAAGCSGSPSSLVRLLLRGRASPTRPTDGEGKAEGCMQPRGGGSCRAVREAGRVRTEAARTHSKTQTARPSVEFVQHATVTPGLAACSTGGFPACRRLRELSVPSGLLQRPFLAVASASASCVASRVFLLRFDGT</sequence>
<evidence type="ECO:0000256" key="1">
    <source>
        <dbReference type="SAM" id="MobiDB-lite"/>
    </source>
</evidence>
<keyword evidence="3" id="KW-1185">Reference proteome</keyword>
<feature type="region of interest" description="Disordered" evidence="1">
    <location>
        <begin position="30"/>
        <end position="57"/>
    </location>
</feature>
<comment type="caution">
    <text evidence="2">The sequence shown here is derived from an EMBL/GenBank/DDBJ whole genome shotgun (WGS) entry which is preliminary data.</text>
</comment>
<evidence type="ECO:0000313" key="3">
    <source>
        <dbReference type="Proteomes" id="UP000230002"/>
    </source>
</evidence>
<evidence type="ECO:0000313" key="2">
    <source>
        <dbReference type="EMBL" id="PIL22813.1"/>
    </source>
</evidence>
<reference evidence="2 3" key="1">
    <citation type="journal article" date="2015" name="Sci. Rep.">
        <title>Chromosome-level genome map provides insights into diverse defense mechanisms in the medicinal fungus Ganoderma sinense.</title>
        <authorList>
            <person name="Zhu Y."/>
            <person name="Xu J."/>
            <person name="Sun C."/>
            <person name="Zhou S."/>
            <person name="Xu H."/>
            <person name="Nelson D.R."/>
            <person name="Qian J."/>
            <person name="Song J."/>
            <person name="Luo H."/>
            <person name="Xiang L."/>
            <person name="Li Y."/>
            <person name="Xu Z."/>
            <person name="Ji A."/>
            <person name="Wang L."/>
            <person name="Lu S."/>
            <person name="Hayward A."/>
            <person name="Sun W."/>
            <person name="Li X."/>
            <person name="Schwartz D.C."/>
            <person name="Wang Y."/>
            <person name="Chen S."/>
        </authorList>
    </citation>
    <scope>NUCLEOTIDE SEQUENCE [LARGE SCALE GENOMIC DNA]</scope>
    <source>
        <strain evidence="2 3">ZZ0214-1</strain>
    </source>
</reference>
<protein>
    <submittedName>
        <fullName evidence="2">Uncharacterized protein</fullName>
    </submittedName>
</protein>
<dbReference type="EMBL" id="AYKW01000069">
    <property type="protein sequence ID" value="PIL22813.1"/>
    <property type="molecule type" value="Genomic_DNA"/>
</dbReference>
<organism evidence="2 3">
    <name type="scientific">Ganoderma sinense ZZ0214-1</name>
    <dbReference type="NCBI Taxonomy" id="1077348"/>
    <lineage>
        <taxon>Eukaryota</taxon>
        <taxon>Fungi</taxon>
        <taxon>Dikarya</taxon>
        <taxon>Basidiomycota</taxon>
        <taxon>Agaricomycotina</taxon>
        <taxon>Agaricomycetes</taxon>
        <taxon>Polyporales</taxon>
        <taxon>Polyporaceae</taxon>
        <taxon>Ganoderma</taxon>
    </lineage>
</organism>
<accession>A0A2G8RMS6</accession>
<gene>
    <name evidence="2" type="ORF">GSI_15508</name>
</gene>